<accession>A0A1I3GWW4</accession>
<protein>
    <submittedName>
        <fullName evidence="1">Uncharacterized protein</fullName>
    </submittedName>
</protein>
<keyword evidence="2" id="KW-1185">Reference proteome</keyword>
<name>A0A1I3GWW4_9FLAO</name>
<evidence type="ECO:0000313" key="2">
    <source>
        <dbReference type="Proteomes" id="UP000198931"/>
    </source>
</evidence>
<dbReference type="AlphaFoldDB" id="A0A1I3GWW4"/>
<reference evidence="1 2" key="1">
    <citation type="submission" date="2016-10" db="EMBL/GenBank/DDBJ databases">
        <authorList>
            <person name="de Groot N.N."/>
        </authorList>
    </citation>
    <scope>NUCLEOTIDE SEQUENCE [LARGE SCALE GENOMIC DNA]</scope>
    <source>
        <strain evidence="1 2">DSM 26000</strain>
    </source>
</reference>
<dbReference type="Proteomes" id="UP000198931">
    <property type="component" value="Unassembled WGS sequence"/>
</dbReference>
<organism evidence="1 2">
    <name type="scientific">Halpernia frigidisoli</name>
    <dbReference type="NCBI Taxonomy" id="1125876"/>
    <lineage>
        <taxon>Bacteria</taxon>
        <taxon>Pseudomonadati</taxon>
        <taxon>Bacteroidota</taxon>
        <taxon>Flavobacteriia</taxon>
        <taxon>Flavobacteriales</taxon>
        <taxon>Weeksellaceae</taxon>
        <taxon>Chryseobacterium group</taxon>
        <taxon>Halpernia</taxon>
    </lineage>
</organism>
<evidence type="ECO:0000313" key="1">
    <source>
        <dbReference type="EMBL" id="SFI27889.1"/>
    </source>
</evidence>
<dbReference type="STRING" id="1125876.SAMN05443292_2064"/>
<dbReference type="EMBL" id="FOQT01000003">
    <property type="protein sequence ID" value="SFI27889.1"/>
    <property type="molecule type" value="Genomic_DNA"/>
</dbReference>
<gene>
    <name evidence="1" type="ORF">SAMN05443292_2064</name>
</gene>
<proteinExistence type="predicted"/>
<sequence>MLFFSLGILLYPAQNNISQNSKVMSCCSIQGNCNKDMPQKNHNDSSSRNCCNVSVAAIQFIKLEEIFSAQPFKNKNFVNKVSFFYSNSTLPNTLLEAVFQPPKFI</sequence>